<reference evidence="2" key="1">
    <citation type="submission" date="2018-03" db="EMBL/GenBank/DDBJ databases">
        <title>Variability of resistance plasmids in coagulase-negative staphylococci and their interspecies horizontal transfer.</title>
        <authorList>
            <person name="Fisarova L."/>
            <person name="Doskar J."/>
            <person name="Pantucek R."/>
        </authorList>
    </citation>
    <scope>NUCLEOTIDE SEQUENCE</scope>
    <source>
        <strain evidence="2">23S</strain>
        <plasmid evidence="2">pLF23/2</plasmid>
    </source>
</reference>
<dbReference type="EMBL" id="MH090918">
    <property type="protein sequence ID" value="AWJ95988.1"/>
    <property type="molecule type" value="Genomic_DNA"/>
</dbReference>
<evidence type="ECO:0000313" key="2">
    <source>
        <dbReference type="EMBL" id="AWJ95988.1"/>
    </source>
</evidence>
<gene>
    <name evidence="2" type="ORF">pLF23/2_2</name>
</gene>
<accession>A0A2S1XWD2</accession>
<organism evidence="2">
    <name type="scientific">Staphylococcus epidermidis</name>
    <dbReference type="NCBI Taxonomy" id="1282"/>
    <lineage>
        <taxon>Bacteria</taxon>
        <taxon>Bacillati</taxon>
        <taxon>Bacillota</taxon>
        <taxon>Bacilli</taxon>
        <taxon>Bacillales</taxon>
        <taxon>Staphylococcaceae</taxon>
        <taxon>Staphylococcus</taxon>
    </lineage>
</organism>
<feature type="domain" description="Replication-associated protein ORF2/G2P" evidence="1">
    <location>
        <begin position="90"/>
        <end position="189"/>
    </location>
</feature>
<keyword evidence="2" id="KW-0614">Plasmid</keyword>
<dbReference type="Pfam" id="PF23343">
    <property type="entry name" value="REP_ORF2-G2P"/>
    <property type="match status" value="1"/>
</dbReference>
<geneLocation type="plasmid" evidence="2">
    <name>pLF23/2</name>
</geneLocation>
<evidence type="ECO:0000259" key="1">
    <source>
        <dbReference type="Pfam" id="PF23343"/>
    </source>
</evidence>
<name>A0A2S1XWD2_STAEP</name>
<protein>
    <recommendedName>
        <fullName evidence="1">Replication-associated protein ORF2/G2P domain-containing protein</fullName>
    </recommendedName>
</protein>
<sequence>MIELDSNYIVTRQTVKGYKFGNRLELGTNIGNKSPMKKLSKTEYVDENGNIHQYANVSDNRSNNIDSLRKTMKRLGRLIENNFCGDPNELWITLTYAENVTDSKRVYQDYKAFMKKLRRHYGRVEYISVLEPQKRGAWHIHALFKSESHDKFYIPSEHLEKLWGNGFVKVKKLKNSDNVAAYVTAYLTDLEVESDDKSSKKIEKGARLYLYPAGMNFYRASRGIKKPQEFTATKEEVFEFYNISNSVYSPDNFYAHDIELPNGTIMTYKREFYNLKGWLK</sequence>
<proteinExistence type="predicted"/>
<dbReference type="RefSeq" id="WP_172692292.1">
    <property type="nucleotide sequence ID" value="NZ_MH090918.1"/>
</dbReference>
<dbReference type="InterPro" id="IPR056906">
    <property type="entry name" value="ORF2/G2P_dom"/>
</dbReference>
<dbReference type="AlphaFoldDB" id="A0A2S1XWD2"/>